<evidence type="ECO:0000256" key="10">
    <source>
        <dbReference type="SAM" id="MobiDB-lite"/>
    </source>
</evidence>
<keyword evidence="8" id="KW-0395">Inflammatory response</keyword>
<sequence>MSLWATVLNPRCCESTYHESRQASSRGEEVPGGRSGKQHRVGGPLRNPLAPFVAHAGRKMAALLMLLFGLGALFVSSDAQGAYDKLPETYRKGVDLALEKLHSHAGIQHHFRFFRSIDKSDIEAGFDVTYIYHHFYLKATKCPRGTVDATSCRFRNDRVRFVLFSFAETFFCNLFAKASSDSSMLMCVCVCVQPVIDCAVCYKTFGGGIEQEPKPYVHCVHKPALTEEMTADRVNHCNAMGYSSGAPTLLASARAE</sequence>
<keyword evidence="3" id="KW-0145">Chemotaxis</keyword>
<dbReference type="GO" id="GO:0005102">
    <property type="term" value="F:signaling receptor binding"/>
    <property type="evidence" value="ECO:0007669"/>
    <property type="project" value="InterPro"/>
</dbReference>
<evidence type="ECO:0000313" key="11">
    <source>
        <dbReference type="Ensembl" id="ENSGACP00000040023.1"/>
    </source>
</evidence>
<dbReference type="Proteomes" id="UP000007635">
    <property type="component" value="Chromosome XXI"/>
</dbReference>
<dbReference type="GO" id="GO:0006935">
    <property type="term" value="P:chemotaxis"/>
    <property type="evidence" value="ECO:0007669"/>
    <property type="project" value="UniProtKB-KW"/>
</dbReference>
<feature type="region of interest" description="Disordered" evidence="10">
    <location>
        <begin position="18"/>
        <end position="43"/>
    </location>
</feature>
<comment type="subcellular location">
    <subcellularLocation>
        <location evidence="1">Secreted</location>
    </subcellularLocation>
</comment>
<dbReference type="GO" id="GO:0006954">
    <property type="term" value="P:inflammatory response"/>
    <property type="evidence" value="ECO:0007669"/>
    <property type="project" value="UniProtKB-KW"/>
</dbReference>
<dbReference type="GeneTree" id="ENSGT00400000024709"/>
<evidence type="ECO:0000256" key="8">
    <source>
        <dbReference type="ARBA" id="ARBA00023198"/>
    </source>
</evidence>
<protein>
    <recommendedName>
        <fullName evidence="2">Retinoic acid receptor responder protein 2</fullName>
    </recommendedName>
    <alternativeName>
        <fullName evidence="9">Chemerin</fullName>
    </alternativeName>
</protein>
<evidence type="ECO:0000256" key="7">
    <source>
        <dbReference type="ARBA" id="ARBA00023157"/>
    </source>
</evidence>
<dbReference type="SUPFAM" id="SSF54403">
    <property type="entry name" value="Cystatin/monellin"/>
    <property type="match status" value="1"/>
</dbReference>
<dbReference type="PANTHER" id="PTHR15106:SF2">
    <property type="entry name" value="RETINOIC ACID RECEPTOR RESPONDER PROTEIN 2"/>
    <property type="match status" value="1"/>
</dbReference>
<dbReference type="Ensembl" id="ENSGACT00000048493.1">
    <property type="protein sequence ID" value="ENSGACP00000040023.1"/>
    <property type="gene ID" value="ENSGACG00000030896.1"/>
</dbReference>
<dbReference type="GO" id="GO:0030154">
    <property type="term" value="P:cell differentiation"/>
    <property type="evidence" value="ECO:0007669"/>
    <property type="project" value="UniProtKB-KW"/>
</dbReference>
<evidence type="ECO:0000256" key="4">
    <source>
        <dbReference type="ARBA" id="ARBA00022525"/>
    </source>
</evidence>
<dbReference type="AlphaFoldDB" id="A0AAQ4PNU7"/>
<keyword evidence="5" id="KW-0732">Signal</keyword>
<evidence type="ECO:0000256" key="3">
    <source>
        <dbReference type="ARBA" id="ARBA00022500"/>
    </source>
</evidence>
<reference evidence="11 12" key="1">
    <citation type="journal article" date="2021" name="G3 (Bethesda)">
        <title>Improved contiguity of the threespine stickleback genome using long-read sequencing.</title>
        <authorList>
            <person name="Nath S."/>
            <person name="Shaw D.E."/>
            <person name="White M.A."/>
        </authorList>
    </citation>
    <scope>NUCLEOTIDE SEQUENCE [LARGE SCALE GENOMIC DNA]</scope>
    <source>
        <strain evidence="11 12">Lake Benthic</strain>
    </source>
</reference>
<keyword evidence="6" id="KW-0221">Differentiation</keyword>
<proteinExistence type="predicted"/>
<evidence type="ECO:0000256" key="9">
    <source>
        <dbReference type="ARBA" id="ARBA00032785"/>
    </source>
</evidence>
<reference evidence="11" key="3">
    <citation type="submission" date="2025-09" db="UniProtKB">
        <authorList>
            <consortium name="Ensembl"/>
        </authorList>
    </citation>
    <scope>IDENTIFICATION</scope>
</reference>
<dbReference type="InterPro" id="IPR029562">
    <property type="entry name" value="Chemerin"/>
</dbReference>
<dbReference type="GO" id="GO:0005576">
    <property type="term" value="C:extracellular region"/>
    <property type="evidence" value="ECO:0007669"/>
    <property type="project" value="UniProtKB-SubCell"/>
</dbReference>
<evidence type="ECO:0000256" key="6">
    <source>
        <dbReference type="ARBA" id="ARBA00022782"/>
    </source>
</evidence>
<organism evidence="11 12">
    <name type="scientific">Gasterosteus aculeatus aculeatus</name>
    <name type="common">three-spined stickleback</name>
    <dbReference type="NCBI Taxonomy" id="481459"/>
    <lineage>
        <taxon>Eukaryota</taxon>
        <taxon>Metazoa</taxon>
        <taxon>Chordata</taxon>
        <taxon>Craniata</taxon>
        <taxon>Vertebrata</taxon>
        <taxon>Euteleostomi</taxon>
        <taxon>Actinopterygii</taxon>
        <taxon>Neopterygii</taxon>
        <taxon>Teleostei</taxon>
        <taxon>Neoteleostei</taxon>
        <taxon>Acanthomorphata</taxon>
        <taxon>Eupercaria</taxon>
        <taxon>Perciformes</taxon>
        <taxon>Cottioidei</taxon>
        <taxon>Gasterosteales</taxon>
        <taxon>Gasterosteidae</taxon>
        <taxon>Gasterosteus</taxon>
    </lineage>
</organism>
<evidence type="ECO:0000256" key="5">
    <source>
        <dbReference type="ARBA" id="ARBA00022729"/>
    </source>
</evidence>
<name>A0AAQ4PNU7_GASAC</name>
<keyword evidence="7" id="KW-1015">Disulfide bond</keyword>
<keyword evidence="12" id="KW-1185">Reference proteome</keyword>
<feature type="compositionally biased region" description="Basic and acidic residues" evidence="10">
    <location>
        <begin position="18"/>
        <end position="31"/>
    </location>
</feature>
<dbReference type="GO" id="GO:0050994">
    <property type="term" value="P:regulation of lipid catabolic process"/>
    <property type="evidence" value="ECO:0007669"/>
    <property type="project" value="InterPro"/>
</dbReference>
<evidence type="ECO:0000256" key="1">
    <source>
        <dbReference type="ARBA" id="ARBA00004613"/>
    </source>
</evidence>
<reference evidence="11" key="2">
    <citation type="submission" date="2025-08" db="UniProtKB">
        <authorList>
            <consortium name="Ensembl"/>
        </authorList>
    </citation>
    <scope>IDENTIFICATION</scope>
</reference>
<accession>A0AAQ4PNU7</accession>
<keyword evidence="4" id="KW-0964">Secreted</keyword>
<dbReference type="PANTHER" id="PTHR15106">
    <property type="entry name" value="RETINOIC ACID RECEPTOR RESPONDER PROTEIN 2"/>
    <property type="match status" value="1"/>
</dbReference>
<evidence type="ECO:0000313" key="12">
    <source>
        <dbReference type="Proteomes" id="UP000007635"/>
    </source>
</evidence>
<evidence type="ECO:0000256" key="2">
    <source>
        <dbReference type="ARBA" id="ARBA00018808"/>
    </source>
</evidence>
<dbReference type="InterPro" id="IPR046350">
    <property type="entry name" value="Cystatin_sf"/>
</dbReference>